<name>A0A6P4CEG0_ARADU</name>
<keyword evidence="5" id="KW-1185">Reference proteome</keyword>
<reference evidence="5" key="1">
    <citation type="journal article" date="2016" name="Nat. Genet.">
        <title>The genome sequences of Arachis duranensis and Arachis ipaensis, the diploid ancestors of cultivated peanut.</title>
        <authorList>
            <person name="Bertioli D.J."/>
            <person name="Cannon S.B."/>
            <person name="Froenicke L."/>
            <person name="Huang G."/>
            <person name="Farmer A.D."/>
            <person name="Cannon E.K."/>
            <person name="Liu X."/>
            <person name="Gao D."/>
            <person name="Clevenger J."/>
            <person name="Dash S."/>
            <person name="Ren L."/>
            <person name="Moretzsohn M.C."/>
            <person name="Shirasawa K."/>
            <person name="Huang W."/>
            <person name="Vidigal B."/>
            <person name="Abernathy B."/>
            <person name="Chu Y."/>
            <person name="Niederhuth C.E."/>
            <person name="Umale P."/>
            <person name="Araujo A.C."/>
            <person name="Kozik A."/>
            <person name="Kim K.D."/>
            <person name="Burow M.D."/>
            <person name="Varshney R.K."/>
            <person name="Wang X."/>
            <person name="Zhang X."/>
            <person name="Barkley N."/>
            <person name="Guimaraes P.M."/>
            <person name="Isobe S."/>
            <person name="Guo B."/>
            <person name="Liao B."/>
            <person name="Stalker H.T."/>
            <person name="Schmitz R.J."/>
            <person name="Scheffler B.E."/>
            <person name="Leal-Bertioli S.C."/>
            <person name="Xun X."/>
            <person name="Jackson S.A."/>
            <person name="Michelmore R."/>
            <person name="Ozias-Akins P."/>
        </authorList>
    </citation>
    <scope>NUCLEOTIDE SEQUENCE [LARGE SCALE GENOMIC DNA]</scope>
    <source>
        <strain evidence="5">cv. V14167</strain>
    </source>
</reference>
<comment type="subcellular location">
    <subcellularLocation>
        <location evidence="1">Lysosome membrane</location>
    </subcellularLocation>
</comment>
<keyword evidence="3" id="KW-0472">Membrane</keyword>
<proteinExistence type="inferred from homology"/>
<protein>
    <submittedName>
        <fullName evidence="6">Uncharacterized protein LOC107474583</fullName>
    </submittedName>
</protein>
<dbReference type="AlphaFoldDB" id="A0A6P4CEG0"/>
<dbReference type="Proteomes" id="UP000515211">
    <property type="component" value="Chromosome 3"/>
</dbReference>
<dbReference type="GO" id="GO:0005765">
    <property type="term" value="C:lysosomal membrane"/>
    <property type="evidence" value="ECO:0007669"/>
    <property type="project" value="UniProtKB-SubCell"/>
</dbReference>
<organism evidence="5 6">
    <name type="scientific">Arachis duranensis</name>
    <name type="common">Wild peanut</name>
    <dbReference type="NCBI Taxonomy" id="130453"/>
    <lineage>
        <taxon>Eukaryota</taxon>
        <taxon>Viridiplantae</taxon>
        <taxon>Streptophyta</taxon>
        <taxon>Embryophyta</taxon>
        <taxon>Tracheophyta</taxon>
        <taxon>Spermatophyta</taxon>
        <taxon>Magnoliopsida</taxon>
        <taxon>eudicotyledons</taxon>
        <taxon>Gunneridae</taxon>
        <taxon>Pentapetalae</taxon>
        <taxon>rosids</taxon>
        <taxon>fabids</taxon>
        <taxon>Fabales</taxon>
        <taxon>Fabaceae</taxon>
        <taxon>Papilionoideae</taxon>
        <taxon>50 kb inversion clade</taxon>
        <taxon>dalbergioids sensu lato</taxon>
        <taxon>Dalbergieae</taxon>
        <taxon>Pterocarpus clade</taxon>
        <taxon>Arachis</taxon>
    </lineage>
</organism>
<accession>A0A6P4CEG0</accession>
<sequence length="214" mass="24333">MHGFCGADSFVELDECWVEMIKYVANEPSIGLFFIQQHTQTAVPNIIKLRNNVIVKSHETSLHTQDLEDSIVMVRSMKECGFSIVDEMIGDIKKSLITMGTKQPKKGLIRPVTNIDRTSFAGNSAIYALESNEKRGITSSQGMKTEEFNLSNLIKDEPQFQSQPQHNDVRDLEKLLVSEKYDDFKANIEAKLEEWLKGTNSHYDNCQTVDDKKL</sequence>
<evidence type="ECO:0000313" key="6">
    <source>
        <dbReference type="RefSeq" id="XP_015949697.1"/>
    </source>
</evidence>
<dbReference type="OrthoDB" id="19830at2759"/>
<dbReference type="KEGG" id="adu:107474583"/>
<gene>
    <name evidence="6" type="primary">LOC107474583</name>
</gene>
<evidence type="ECO:0000256" key="1">
    <source>
        <dbReference type="ARBA" id="ARBA00004656"/>
    </source>
</evidence>
<comment type="similarity">
    <text evidence="2">Belongs to the BORCS8 family.</text>
</comment>
<reference evidence="6" key="2">
    <citation type="submission" date="2025-08" db="UniProtKB">
        <authorList>
            <consortium name="RefSeq"/>
        </authorList>
    </citation>
    <scope>IDENTIFICATION</scope>
    <source>
        <tissue evidence="6">Whole plant</tissue>
    </source>
</reference>
<dbReference type="Pfam" id="PF10167">
    <property type="entry name" value="BORCS8"/>
    <property type="match status" value="1"/>
</dbReference>
<evidence type="ECO:0000256" key="3">
    <source>
        <dbReference type="ARBA" id="ARBA00023136"/>
    </source>
</evidence>
<dbReference type="InterPro" id="IPR019320">
    <property type="entry name" value="BORCS8"/>
</dbReference>
<dbReference type="PANTHER" id="PTHR21146:SF0">
    <property type="entry name" value="BLOC-1-RELATED COMPLEX SUBUNIT 8"/>
    <property type="match status" value="1"/>
</dbReference>
<dbReference type="GeneID" id="107474583"/>
<dbReference type="PANTHER" id="PTHR21146">
    <property type="entry name" value="MEF2B PROTEIN"/>
    <property type="match status" value="1"/>
</dbReference>
<dbReference type="RefSeq" id="XP_015949697.1">
    <property type="nucleotide sequence ID" value="XM_016094211.1"/>
</dbReference>
<keyword evidence="4" id="KW-0458">Lysosome</keyword>
<evidence type="ECO:0000256" key="4">
    <source>
        <dbReference type="ARBA" id="ARBA00023228"/>
    </source>
</evidence>
<evidence type="ECO:0000256" key="2">
    <source>
        <dbReference type="ARBA" id="ARBA00010463"/>
    </source>
</evidence>
<evidence type="ECO:0000313" key="5">
    <source>
        <dbReference type="Proteomes" id="UP000515211"/>
    </source>
</evidence>